<feature type="region of interest" description="Disordered" evidence="7">
    <location>
        <begin position="1303"/>
        <end position="1332"/>
    </location>
</feature>
<evidence type="ECO:0000256" key="5">
    <source>
        <dbReference type="ARBA" id="ARBA00022786"/>
    </source>
</evidence>
<proteinExistence type="inferred from homology"/>
<evidence type="ECO:0000313" key="11">
    <source>
        <dbReference type="Proteomes" id="UP000750711"/>
    </source>
</evidence>
<feature type="compositionally biased region" description="Low complexity" evidence="7">
    <location>
        <begin position="1"/>
        <end position="18"/>
    </location>
</feature>
<feature type="compositionally biased region" description="Basic residues" evidence="7">
    <location>
        <begin position="2059"/>
        <end position="2068"/>
    </location>
</feature>
<dbReference type="SMART" id="SM01162">
    <property type="entry name" value="DUF1771"/>
    <property type="match status" value="1"/>
</dbReference>
<dbReference type="CDD" id="cd00078">
    <property type="entry name" value="HECTc"/>
    <property type="match status" value="1"/>
</dbReference>
<dbReference type="Pfam" id="PF26286">
    <property type="entry name" value="UBA_10"/>
    <property type="match status" value="1"/>
</dbReference>
<dbReference type="InterPro" id="IPR036063">
    <property type="entry name" value="Smr_dom_sf"/>
</dbReference>
<dbReference type="PROSITE" id="PS50237">
    <property type="entry name" value="HECT"/>
    <property type="match status" value="1"/>
</dbReference>
<evidence type="ECO:0000256" key="3">
    <source>
        <dbReference type="ARBA" id="ARBA00012485"/>
    </source>
</evidence>
<comment type="caution">
    <text evidence="10">The sequence shown here is derived from an EMBL/GenBank/DDBJ whole genome shotgun (WGS) entry which is preliminary data.</text>
</comment>
<feature type="active site" description="Glycyl thioester intermediate" evidence="6">
    <location>
        <position position="1831"/>
    </location>
</feature>
<accession>A0A9P8LHR9</accession>
<organism evidence="10 11">
    <name type="scientific">Trichoglossum hirsutum</name>
    <dbReference type="NCBI Taxonomy" id="265104"/>
    <lineage>
        <taxon>Eukaryota</taxon>
        <taxon>Fungi</taxon>
        <taxon>Dikarya</taxon>
        <taxon>Ascomycota</taxon>
        <taxon>Pezizomycotina</taxon>
        <taxon>Geoglossomycetes</taxon>
        <taxon>Geoglossales</taxon>
        <taxon>Geoglossaceae</taxon>
        <taxon>Trichoglossum</taxon>
    </lineage>
</organism>
<dbReference type="PANTHER" id="PTHR45670:SF1">
    <property type="entry name" value="E3 UBIQUITIN-PROTEIN LIGASE HECTD1"/>
    <property type="match status" value="1"/>
</dbReference>
<feature type="region of interest" description="Disordered" evidence="7">
    <location>
        <begin position="1941"/>
        <end position="1962"/>
    </location>
</feature>
<feature type="compositionally biased region" description="Basic and acidic residues" evidence="7">
    <location>
        <begin position="730"/>
        <end position="740"/>
    </location>
</feature>
<dbReference type="SUPFAM" id="SSF46934">
    <property type="entry name" value="UBA-like"/>
    <property type="match status" value="1"/>
</dbReference>
<feature type="compositionally biased region" description="Gly residues" evidence="7">
    <location>
        <begin position="218"/>
        <end position="230"/>
    </location>
</feature>
<reference evidence="10" key="1">
    <citation type="submission" date="2021-03" db="EMBL/GenBank/DDBJ databases">
        <title>Comparative genomics and phylogenomic investigation of the class Geoglossomycetes provide insights into ecological specialization and systematics.</title>
        <authorList>
            <person name="Melie T."/>
            <person name="Pirro S."/>
            <person name="Miller A.N."/>
            <person name="Quandt A."/>
        </authorList>
    </citation>
    <scope>NUCLEOTIDE SEQUENCE</scope>
    <source>
        <strain evidence="10">CAQ_001_2017</strain>
    </source>
</reference>
<comment type="similarity">
    <text evidence="2">Belongs to the UPL family. K-HECT subfamily.</text>
</comment>
<feature type="compositionally biased region" description="Basic and acidic residues" evidence="7">
    <location>
        <begin position="162"/>
        <end position="181"/>
    </location>
</feature>
<dbReference type="SUPFAM" id="SSF160443">
    <property type="entry name" value="SMR domain-like"/>
    <property type="match status" value="1"/>
</dbReference>
<feature type="compositionally biased region" description="Pro residues" evidence="7">
    <location>
        <begin position="1305"/>
        <end position="1320"/>
    </location>
</feature>
<feature type="compositionally biased region" description="Low complexity" evidence="7">
    <location>
        <begin position="26"/>
        <end position="35"/>
    </location>
</feature>
<dbReference type="EMBL" id="JAGHQM010000089">
    <property type="protein sequence ID" value="KAH0565489.1"/>
    <property type="molecule type" value="Genomic_DNA"/>
</dbReference>
<dbReference type="Proteomes" id="UP000750711">
    <property type="component" value="Unassembled WGS sequence"/>
</dbReference>
<dbReference type="PROSITE" id="PS50828">
    <property type="entry name" value="SMR"/>
    <property type="match status" value="1"/>
</dbReference>
<dbReference type="GO" id="GO:0000209">
    <property type="term" value="P:protein polyubiquitination"/>
    <property type="evidence" value="ECO:0007669"/>
    <property type="project" value="TreeGrafter"/>
</dbReference>
<dbReference type="SMART" id="SM00119">
    <property type="entry name" value="HECTc"/>
    <property type="match status" value="1"/>
</dbReference>
<feature type="region of interest" description="Disordered" evidence="7">
    <location>
        <begin position="2049"/>
        <end position="2083"/>
    </location>
</feature>
<sequence length="2389" mass="261060">MSSRVTRSSARQSTESSSAPPPQPPTSTSSRPQPSTRKRKQPTATAAAATAATAAARERSAELSEAAEHSLPLRRTKRQKIAAAEQPPPPPLPPPLFSRSRKTKQPVVMSNAGTSAGPSNEASNSPVTSKKRPGRSKKTPQDASAPTSAAPSTSSSRRPKKTNSDRGMDVTMKDAPDKPDAPVEDDEDEPMGDDGSGLDDEDEEMGGDFDREDDDDPFGGGYLGGAGGPPHGLSSTLRALTGMMSGVTSRLREILNNLKQKDDPSVQLIALQELSEILLVSTEDNLSGHFSPDQFVKELVSLMQPSEFGEENPEMMLLACRCIANLMEALPAATANVVYGGAVPVLCQKLLEIHYIDLAEQALSTLEKISVEYPASIVREGGLTACLTYLDFFATSTQRSAVTTAANCCRNIPEDSFPVIRDVMPILLNVLSSNDQKVVEQGCLCVSRVVESFRHRQDKLEELVNKELLKAILRLLLPGTTNLIGPNIHTQFLRVLAITARASPNLSMELFKMNIVDTLYQILTGVSPPDGTEDMASNIDSVVIMQALIHRPREQVFETLNVICELLPGLPKGPDPLLDDVFDPVFTGPPEPAVRSSSPAPVKSPNEKRIELLEGCKEELKRFATILLPTLTDAFSSTVNLSVRQKVLTAQLKMISNLDADILEAALRTVPYASFLASILSQQDHPTLVTAALQAAELLLGRLDGIYRYQFYREGVVAEIAKLADPPAQKDEELKLDKKKGLSVPEPTSIPQPPTINPGTGLEASADEDHDDENTSNDDNDDDMDDGHDDMSVSPVSSQGSSSTSGRNRPMPPIIPNMQQFISIRAKKFMEVHENEHHGKAMREKASKILHELRRLASDVEACYLNNGYGEGVELFNRLAQYFDGDALESITSYELLNSEIVRVLLDAFNNPNVLMRNEARSAFLEVFMSKTLQDKPRPTGSKYPTTSFSVLVHKLQDLLSRAEHFEVVTVHQNTFDGNRSSAASMLAKQLRLRLVADDSSDIPRPYRNIMVSIHAIATFKALDDYLRPRISLSERPRGAGRREGISNALAAFAAAAAGSSNLHQRLAEGGSSGAGASNPIPTPTATSRSNRKAPKAKATNTTPAEQSSSSTPHGKSTAPTTRRSGRRHQSQQPLSPPIQEPGQPQDHLECANERQLSDDDDMDESSGMNAIVDDLDGDVDDDAGPDPTAVNMEVAPTGKVTARKEDGTRVATPSSSSSRVQVSIQAAATQASNTSTSSARPSSYAAAIQAAPQDWHIEFSIGDQPITNETTIYRAVHYNRSQPDEPAFRNVWSAVHPVKFKRVPGPPPPEPSSLTPPPESTSETAASGLPLSLDKNKTASTILRLLKILHALNANLDDVLAEDKEALRLNAEPLAQFVNTKLTAKLNRQLEEPLIVASNCLPSWSEDLARLYPFLFPFETRHLFLQSTSFGYSRSMTRWQNAQSTNDSRQDRHRDESRPFLGRLQRQKVRISRTRILESALKVMELYGASPSILEVEYFEEVGTGLGPTLEFYSNVSREFSKKKLKLWRENESNDMDEYAFGKRGLFPAPMSEEQAESENGKKVLHLFKMLGKFVARSMLDSRIIDISFNPTFFRIGDGPVTVAPSLGAVRTVDNDLAKSLKLLRKFSNAKKKIDESTHLGAAEKVTAAANIEIQGVRVEDLGLDFTLPGYPNIELLPNGSNILLNIDNVGLYVDRVIDLTLGSGVQKQVDAFRSGFSLVFPYSALKAFTPDELVMLFGRVEEDWSLETLMDSIKADHGFNMDSRSVKNLLQAMSELSMPERREFLQFVTGSPKLPIGGFKSLTPMFTVVCRPSEPPYTSDDYLPSVMTCVNYLKLPDYTSLEIMRERLNVAIKEGQVFQKDYCPPLDSALVSAILLDYDLTSEPAISQACATLDLLKAQAIVEEHSGFDPSGSSGDFGLTASPESDGIVERTKALEWSRSVSSGLTSPSRSQPEPSWDVEDTVSRDLDGVEKDYAAGFETLDAQSKKTMLREMFPKLKPFTVENTLRKCREDFWRTMEELLNRTFFEDVAEEGEEWAYLKGVDAFAEDSGRTGGNNRKGRRKRRRNGNTEESAPWPTSTNGTAMISRWDTMNHDIQFIASRTHRTLNEVSSIYHTNGASLPATIEAILDGISNSTRITTEEALIQQNARELGQEFPTISSAHIVAIVRLTHPSTSAAHELARELAITSERSGPIGGIQIITRFPPVESSSPHQPTSEAQNQSSLASIPNAASLARFSSFKRDAAFAQASAAHRKGKSDPLMAAAAGYYSSLGRDYGAAARTYSAAAADALVEAQSTENMLDLHGVSVKDATRIAKEKVRVWWTTLREQSIGGKAGMGLGYKIVTGVGRHSEGGKGKIGPVVAKMLMRENWKIEVGEGVIIVTGVRPS</sequence>
<dbReference type="EC" id="2.3.2.26" evidence="3"/>
<dbReference type="Pfam" id="PF00632">
    <property type="entry name" value="HECT"/>
    <property type="match status" value="1"/>
</dbReference>
<feature type="compositionally biased region" description="Acidic residues" evidence="7">
    <location>
        <begin position="765"/>
        <end position="788"/>
    </location>
</feature>
<feature type="domain" description="HECT" evidence="8">
    <location>
        <begin position="1508"/>
        <end position="1863"/>
    </location>
</feature>
<feature type="compositionally biased region" description="Polar residues" evidence="7">
    <location>
        <begin position="2209"/>
        <end position="2226"/>
    </location>
</feature>
<evidence type="ECO:0000256" key="2">
    <source>
        <dbReference type="ARBA" id="ARBA00006331"/>
    </source>
</evidence>
<feature type="region of interest" description="Disordered" evidence="7">
    <location>
        <begin position="2206"/>
        <end position="2226"/>
    </location>
</feature>
<dbReference type="InterPro" id="IPR035983">
    <property type="entry name" value="Hect_E3_ubiquitin_ligase"/>
</dbReference>
<keyword evidence="4" id="KW-0808">Transferase</keyword>
<dbReference type="InterPro" id="IPR013899">
    <property type="entry name" value="DUF1771"/>
</dbReference>
<feature type="region of interest" description="Disordered" evidence="7">
    <location>
        <begin position="1"/>
        <end position="236"/>
    </location>
</feature>
<feature type="domain" description="Smr" evidence="9">
    <location>
        <begin position="2302"/>
        <end position="2386"/>
    </location>
</feature>
<feature type="region of interest" description="Disordered" evidence="7">
    <location>
        <begin position="1066"/>
        <end position="1199"/>
    </location>
</feature>
<feature type="compositionally biased region" description="Pro residues" evidence="7">
    <location>
        <begin position="86"/>
        <end position="96"/>
    </location>
</feature>
<dbReference type="SMART" id="SM00463">
    <property type="entry name" value="SMR"/>
    <property type="match status" value="1"/>
</dbReference>
<feature type="compositionally biased region" description="Basic and acidic residues" evidence="7">
    <location>
        <begin position="1147"/>
        <end position="1158"/>
    </location>
</feature>
<evidence type="ECO:0000256" key="7">
    <source>
        <dbReference type="SAM" id="MobiDB-lite"/>
    </source>
</evidence>
<dbReference type="SUPFAM" id="SSF48371">
    <property type="entry name" value="ARM repeat"/>
    <property type="match status" value="2"/>
</dbReference>
<dbReference type="InterPro" id="IPR057948">
    <property type="entry name" value="TPR_TRIP12_N"/>
</dbReference>
<feature type="compositionally biased region" description="Acidic residues" evidence="7">
    <location>
        <begin position="1174"/>
        <end position="1185"/>
    </location>
</feature>
<name>A0A9P8LHR9_9PEZI</name>
<evidence type="ECO:0000259" key="9">
    <source>
        <dbReference type="PROSITE" id="PS50828"/>
    </source>
</evidence>
<dbReference type="InterPro" id="IPR058864">
    <property type="entry name" value="UBA_10"/>
</dbReference>
<dbReference type="Pfam" id="PF25579">
    <property type="entry name" value="TPR_TRIP12_N"/>
    <property type="match status" value="1"/>
</dbReference>
<dbReference type="InterPro" id="IPR011989">
    <property type="entry name" value="ARM-like"/>
</dbReference>
<keyword evidence="5 6" id="KW-0833">Ubl conjugation pathway</keyword>
<feature type="compositionally biased region" description="Polar residues" evidence="7">
    <location>
        <begin position="1941"/>
        <end position="1956"/>
    </location>
</feature>
<dbReference type="InterPro" id="IPR016024">
    <property type="entry name" value="ARM-type_fold"/>
</dbReference>
<dbReference type="GO" id="GO:0016607">
    <property type="term" value="C:nuclear speck"/>
    <property type="evidence" value="ECO:0007669"/>
    <property type="project" value="TreeGrafter"/>
</dbReference>
<dbReference type="Gene3D" id="1.25.10.10">
    <property type="entry name" value="Leucine-rich Repeat Variant"/>
    <property type="match status" value="1"/>
</dbReference>
<dbReference type="Gene3D" id="3.90.1750.10">
    <property type="entry name" value="Hect, E3 ligase catalytic domains"/>
    <property type="match status" value="1"/>
</dbReference>
<protein>
    <recommendedName>
        <fullName evidence="3">HECT-type E3 ubiquitin transferase</fullName>
        <ecNumber evidence="3">2.3.2.26</ecNumber>
    </recommendedName>
</protein>
<dbReference type="InterPro" id="IPR045322">
    <property type="entry name" value="HECTD1/TRIP12-like"/>
</dbReference>
<evidence type="ECO:0000256" key="1">
    <source>
        <dbReference type="ARBA" id="ARBA00000885"/>
    </source>
</evidence>
<dbReference type="GO" id="GO:0061630">
    <property type="term" value="F:ubiquitin protein ligase activity"/>
    <property type="evidence" value="ECO:0007669"/>
    <property type="project" value="UniProtKB-EC"/>
</dbReference>
<gene>
    <name evidence="10" type="ORF">GP486_001114</name>
</gene>
<feature type="compositionally biased region" description="Low complexity" evidence="7">
    <location>
        <begin position="792"/>
        <end position="806"/>
    </location>
</feature>
<dbReference type="SUPFAM" id="SSF56204">
    <property type="entry name" value="Hect, E3 ligase catalytic domain"/>
    <property type="match status" value="1"/>
</dbReference>
<feature type="compositionally biased region" description="Acidic residues" evidence="7">
    <location>
        <begin position="182"/>
        <end position="217"/>
    </location>
</feature>
<feature type="compositionally biased region" description="Low complexity" evidence="7">
    <location>
        <begin position="143"/>
        <end position="156"/>
    </location>
</feature>
<evidence type="ECO:0000256" key="6">
    <source>
        <dbReference type="PROSITE-ProRule" id="PRU00104"/>
    </source>
</evidence>
<feature type="compositionally biased region" description="Polar residues" evidence="7">
    <location>
        <begin position="1106"/>
        <end position="1123"/>
    </location>
</feature>
<feature type="compositionally biased region" description="Basic and acidic residues" evidence="7">
    <location>
        <begin position="56"/>
        <end position="68"/>
    </location>
</feature>
<dbReference type="InterPro" id="IPR002625">
    <property type="entry name" value="Smr_dom"/>
</dbReference>
<evidence type="ECO:0000313" key="10">
    <source>
        <dbReference type="EMBL" id="KAH0565489.1"/>
    </source>
</evidence>
<keyword evidence="11" id="KW-1185">Reference proteome</keyword>
<comment type="catalytic activity">
    <reaction evidence="1">
        <text>S-ubiquitinyl-[E2 ubiquitin-conjugating enzyme]-L-cysteine + [acceptor protein]-L-lysine = [E2 ubiquitin-conjugating enzyme]-L-cysteine + N(6)-ubiquitinyl-[acceptor protein]-L-lysine.</text>
        <dbReference type="EC" id="2.3.2.26"/>
    </reaction>
</comment>
<feature type="compositionally biased region" description="Polar residues" evidence="7">
    <location>
        <begin position="111"/>
        <end position="128"/>
    </location>
</feature>
<feature type="compositionally biased region" description="Low complexity" evidence="7">
    <location>
        <begin position="43"/>
        <end position="55"/>
    </location>
</feature>
<dbReference type="Gene3D" id="3.30.1370.110">
    <property type="match status" value="1"/>
</dbReference>
<feature type="compositionally biased region" description="Basic residues" evidence="7">
    <location>
        <begin position="129"/>
        <end position="138"/>
    </location>
</feature>
<feature type="region of interest" description="Disordered" evidence="7">
    <location>
        <begin position="730"/>
        <end position="815"/>
    </location>
</feature>
<dbReference type="CDD" id="cd14279">
    <property type="entry name" value="CUE"/>
    <property type="match status" value="1"/>
</dbReference>
<evidence type="ECO:0000256" key="4">
    <source>
        <dbReference type="ARBA" id="ARBA00022679"/>
    </source>
</evidence>
<dbReference type="InterPro" id="IPR009060">
    <property type="entry name" value="UBA-like_sf"/>
</dbReference>
<dbReference type="GO" id="GO:0043161">
    <property type="term" value="P:proteasome-mediated ubiquitin-dependent protein catabolic process"/>
    <property type="evidence" value="ECO:0007669"/>
    <property type="project" value="TreeGrafter"/>
</dbReference>
<dbReference type="Gene3D" id="3.30.2410.10">
    <property type="entry name" value="Hect, E3 ligase catalytic domain"/>
    <property type="match status" value="1"/>
</dbReference>
<dbReference type="PANTHER" id="PTHR45670">
    <property type="entry name" value="E3 UBIQUITIN-PROTEIN LIGASE TRIP12"/>
    <property type="match status" value="1"/>
</dbReference>
<evidence type="ECO:0000259" key="8">
    <source>
        <dbReference type="PROSITE" id="PS50237"/>
    </source>
</evidence>
<dbReference type="InterPro" id="IPR000569">
    <property type="entry name" value="HECT_dom"/>
</dbReference>